<feature type="domain" description="Ig-like SoxY" evidence="1">
    <location>
        <begin position="51"/>
        <end position="156"/>
    </location>
</feature>
<name>B1Y5Z3_LEPCP</name>
<evidence type="ECO:0000313" key="2">
    <source>
        <dbReference type="EMBL" id="ACB32340.1"/>
    </source>
</evidence>
<dbReference type="RefSeq" id="WP_012345102.1">
    <property type="nucleotide sequence ID" value="NC_010524.1"/>
</dbReference>
<dbReference type="PROSITE" id="PS51318">
    <property type="entry name" value="TAT"/>
    <property type="match status" value="1"/>
</dbReference>
<reference evidence="2 3" key="1">
    <citation type="submission" date="2008-03" db="EMBL/GenBank/DDBJ databases">
        <title>Complete sequence of Leptothrix cholodnii SP-6.</title>
        <authorList>
            <consortium name="US DOE Joint Genome Institute"/>
            <person name="Copeland A."/>
            <person name="Lucas S."/>
            <person name="Lapidus A."/>
            <person name="Glavina del Rio T."/>
            <person name="Dalin E."/>
            <person name="Tice H."/>
            <person name="Bruce D."/>
            <person name="Goodwin L."/>
            <person name="Pitluck S."/>
            <person name="Chertkov O."/>
            <person name="Brettin T."/>
            <person name="Detter J.C."/>
            <person name="Han C."/>
            <person name="Kuske C.R."/>
            <person name="Schmutz J."/>
            <person name="Larimer F."/>
            <person name="Land M."/>
            <person name="Hauser L."/>
            <person name="Kyrpides N."/>
            <person name="Lykidis A."/>
            <person name="Emerson D."/>
            <person name="Richardson P."/>
        </authorList>
    </citation>
    <scope>NUCLEOTIDE SEQUENCE [LARGE SCALE GENOMIC DNA]</scope>
    <source>
        <strain evidence="3">ATCC 51168 / LMG 8142 / SP-6</strain>
    </source>
</reference>
<dbReference type="Gene3D" id="2.60.40.2470">
    <property type="entry name" value="SoxY domain"/>
    <property type="match status" value="1"/>
</dbReference>
<dbReference type="InterPro" id="IPR030997">
    <property type="entry name" value="SoxY_para_1"/>
</dbReference>
<dbReference type="InterPro" id="IPR016568">
    <property type="entry name" value="Sulphur_oxidation_SoxY"/>
</dbReference>
<protein>
    <submittedName>
        <fullName evidence="2">Sulfur oxidation protein SoxY</fullName>
    </submittedName>
</protein>
<accession>B1Y5Z3</accession>
<dbReference type="NCBIfam" id="TIGR04487">
    <property type="entry name" value="SoxY_para_1"/>
    <property type="match status" value="1"/>
</dbReference>
<dbReference type="InterPro" id="IPR006311">
    <property type="entry name" value="TAT_signal"/>
</dbReference>
<dbReference type="eggNOG" id="COG5501">
    <property type="taxonomic scope" value="Bacteria"/>
</dbReference>
<dbReference type="AlphaFoldDB" id="B1Y5Z3"/>
<dbReference type="EMBL" id="CP001013">
    <property type="protein sequence ID" value="ACB32340.1"/>
    <property type="molecule type" value="Genomic_DNA"/>
</dbReference>
<keyword evidence="3" id="KW-1185">Reference proteome</keyword>
<evidence type="ECO:0000259" key="1">
    <source>
        <dbReference type="Pfam" id="PF13501"/>
    </source>
</evidence>
<proteinExistence type="predicted"/>
<organism evidence="2 3">
    <name type="scientific">Leptothrix cholodnii (strain ATCC 51168 / LMG 8142 / SP-6)</name>
    <name type="common">Leptothrix discophora (strain SP-6)</name>
    <dbReference type="NCBI Taxonomy" id="395495"/>
    <lineage>
        <taxon>Bacteria</taxon>
        <taxon>Pseudomonadati</taxon>
        <taxon>Pseudomonadota</taxon>
        <taxon>Betaproteobacteria</taxon>
        <taxon>Burkholderiales</taxon>
        <taxon>Sphaerotilaceae</taxon>
        <taxon>Leptothrix</taxon>
    </lineage>
</organism>
<dbReference type="KEGG" id="lch:Lcho_0065"/>
<dbReference type="STRING" id="395495.Lcho_0065"/>
<evidence type="ECO:0000313" key="3">
    <source>
        <dbReference type="Proteomes" id="UP000001693"/>
    </source>
</evidence>
<dbReference type="InterPro" id="IPR038162">
    <property type="entry name" value="SoxY_sf"/>
</dbReference>
<dbReference type="OrthoDB" id="8909320at2"/>
<dbReference type="Proteomes" id="UP000001693">
    <property type="component" value="Chromosome"/>
</dbReference>
<dbReference type="PIRSF" id="PIRSF010312">
    <property type="entry name" value="Sulphur_oxidation_SoxY"/>
    <property type="match status" value="1"/>
</dbReference>
<sequence precursor="true">MKRPPPLDPLPRRDLLALGLTLGAGAVASVFVRPARAQALDLAAAITTYAAGAVVREGRVRLDVATLVDNGNVVPVTVSVDSPMTAADHVTGIALFNERNPQRDVARFELGPRAGRATVSTRIRLATSQQLVAVARMNDGSCWLQRVDVIVTLAACIE</sequence>
<dbReference type="Pfam" id="PF13501">
    <property type="entry name" value="SoxY"/>
    <property type="match status" value="1"/>
</dbReference>
<dbReference type="InterPro" id="IPR032711">
    <property type="entry name" value="SoxY"/>
</dbReference>
<dbReference type="HOGENOM" id="CLU_118521_1_0_4"/>
<gene>
    <name evidence="2" type="ordered locus">Lcho_0065</name>
</gene>